<sequence length="121" mass="13443">MKIDVDKAVCEGGDEFEYSSCESARLASPTTPVCRGTIDTMQLPSMQSLTASVPVRCARIRYLIKSCTPNNCGRAALPLAVLEGQTSRRRIQEEMITAVHGHSQHQRAHQRIAGMLEETWR</sequence>
<accession>A0A4C1Y2D3</accession>
<dbReference type="AlphaFoldDB" id="A0A4C1Y2D3"/>
<name>A0A4C1Y2D3_EUMVA</name>
<gene>
    <name evidence="1" type="ORF">EVAR_61338_1</name>
</gene>
<dbReference type="EMBL" id="BGZK01001044">
    <property type="protein sequence ID" value="GBP69553.1"/>
    <property type="molecule type" value="Genomic_DNA"/>
</dbReference>
<comment type="caution">
    <text evidence="1">The sequence shown here is derived from an EMBL/GenBank/DDBJ whole genome shotgun (WGS) entry which is preliminary data.</text>
</comment>
<evidence type="ECO:0000313" key="1">
    <source>
        <dbReference type="EMBL" id="GBP69553.1"/>
    </source>
</evidence>
<reference evidence="1 2" key="1">
    <citation type="journal article" date="2019" name="Commun. Biol.">
        <title>The bagworm genome reveals a unique fibroin gene that provides high tensile strength.</title>
        <authorList>
            <person name="Kono N."/>
            <person name="Nakamura H."/>
            <person name="Ohtoshi R."/>
            <person name="Tomita M."/>
            <person name="Numata K."/>
            <person name="Arakawa K."/>
        </authorList>
    </citation>
    <scope>NUCLEOTIDE SEQUENCE [LARGE SCALE GENOMIC DNA]</scope>
</reference>
<evidence type="ECO:0000313" key="2">
    <source>
        <dbReference type="Proteomes" id="UP000299102"/>
    </source>
</evidence>
<proteinExistence type="predicted"/>
<keyword evidence="2" id="KW-1185">Reference proteome</keyword>
<organism evidence="1 2">
    <name type="scientific">Eumeta variegata</name>
    <name type="common">Bagworm moth</name>
    <name type="synonym">Eumeta japonica</name>
    <dbReference type="NCBI Taxonomy" id="151549"/>
    <lineage>
        <taxon>Eukaryota</taxon>
        <taxon>Metazoa</taxon>
        <taxon>Ecdysozoa</taxon>
        <taxon>Arthropoda</taxon>
        <taxon>Hexapoda</taxon>
        <taxon>Insecta</taxon>
        <taxon>Pterygota</taxon>
        <taxon>Neoptera</taxon>
        <taxon>Endopterygota</taxon>
        <taxon>Lepidoptera</taxon>
        <taxon>Glossata</taxon>
        <taxon>Ditrysia</taxon>
        <taxon>Tineoidea</taxon>
        <taxon>Psychidae</taxon>
        <taxon>Oiketicinae</taxon>
        <taxon>Eumeta</taxon>
    </lineage>
</organism>
<protein>
    <submittedName>
        <fullName evidence="1">Uncharacterized protein</fullName>
    </submittedName>
</protein>
<dbReference type="Proteomes" id="UP000299102">
    <property type="component" value="Unassembled WGS sequence"/>
</dbReference>